<evidence type="ECO:0000313" key="8">
    <source>
        <dbReference type="EMBL" id="OBR63193.1"/>
    </source>
</evidence>
<evidence type="ECO:0000256" key="2">
    <source>
        <dbReference type="ARBA" id="ARBA00008079"/>
    </source>
</evidence>
<feature type="transmembrane region" description="Helical" evidence="7">
    <location>
        <begin position="24"/>
        <end position="44"/>
    </location>
</feature>
<keyword evidence="9" id="KW-1185">Reference proteome</keyword>
<dbReference type="AlphaFoldDB" id="A0A1A5YC68"/>
<evidence type="ECO:0000256" key="1">
    <source>
        <dbReference type="ARBA" id="ARBA00004651"/>
    </source>
</evidence>
<feature type="transmembrane region" description="Helical" evidence="7">
    <location>
        <begin position="50"/>
        <end position="70"/>
    </location>
</feature>
<evidence type="ECO:0000256" key="6">
    <source>
        <dbReference type="ARBA" id="ARBA00023136"/>
    </source>
</evidence>
<dbReference type="GO" id="GO:0005886">
    <property type="term" value="C:plasma membrane"/>
    <property type="evidence" value="ECO:0007669"/>
    <property type="project" value="UniProtKB-SubCell"/>
</dbReference>
<feature type="transmembrane region" description="Helical" evidence="7">
    <location>
        <begin position="82"/>
        <end position="104"/>
    </location>
</feature>
<keyword evidence="4 7" id="KW-0812">Transmembrane</keyword>
<comment type="caution">
    <text evidence="8">The sequence shown here is derived from an EMBL/GenBank/DDBJ whole genome shotgun (WGS) entry which is preliminary data.</text>
</comment>
<dbReference type="RefSeq" id="WP_068686459.1">
    <property type="nucleotide sequence ID" value="NZ_LYPA01000074.1"/>
</dbReference>
<proteinExistence type="inferred from homology"/>
<evidence type="ECO:0000256" key="3">
    <source>
        <dbReference type="ARBA" id="ARBA00022475"/>
    </source>
</evidence>
<dbReference type="PANTHER" id="PTHR36835:SF1">
    <property type="entry name" value="CYTOCHROME BO(3) UBIQUINOL OXIDASE SUBUNIT 4"/>
    <property type="match status" value="1"/>
</dbReference>
<protein>
    <submittedName>
        <fullName evidence="8">Cytochrome C oxidase subunit IV</fullName>
    </submittedName>
</protein>
<dbReference type="InterPro" id="IPR005171">
    <property type="entry name" value="Cyt_c_oxidase_su4_prok"/>
</dbReference>
<dbReference type="GO" id="GO:0009486">
    <property type="term" value="F:cytochrome bo3 ubiquinol oxidase activity"/>
    <property type="evidence" value="ECO:0007669"/>
    <property type="project" value="TreeGrafter"/>
</dbReference>
<evidence type="ECO:0000256" key="4">
    <source>
        <dbReference type="ARBA" id="ARBA00022692"/>
    </source>
</evidence>
<dbReference type="STRING" id="1844972.A7K91_24870"/>
<dbReference type="PANTHER" id="PTHR36835">
    <property type="entry name" value="CYTOCHROME BO(3) UBIQUINOL OXIDASE SUBUNIT 4"/>
    <property type="match status" value="1"/>
</dbReference>
<comment type="similarity">
    <text evidence="2">Belongs to the cytochrome c oxidase bacterial subunit 4 family.</text>
</comment>
<accession>A0A1A5YC68</accession>
<reference evidence="8 9" key="1">
    <citation type="submission" date="2016-05" db="EMBL/GenBank/DDBJ databases">
        <title>Paenibacillus oryzae. sp. nov., isolated from the rice root.</title>
        <authorList>
            <person name="Zhang J."/>
            <person name="Zhang X."/>
        </authorList>
    </citation>
    <scope>NUCLEOTIDE SEQUENCE [LARGE SCALE GENOMIC DNA]</scope>
    <source>
        <strain evidence="8 9">1DrF-4</strain>
    </source>
</reference>
<keyword evidence="3" id="KW-1003">Cell membrane</keyword>
<dbReference type="GO" id="GO:0019646">
    <property type="term" value="P:aerobic electron transport chain"/>
    <property type="evidence" value="ECO:0007669"/>
    <property type="project" value="TreeGrafter"/>
</dbReference>
<keyword evidence="6 7" id="KW-0472">Membrane</keyword>
<dbReference type="Proteomes" id="UP000092024">
    <property type="component" value="Unassembled WGS sequence"/>
</dbReference>
<name>A0A1A5YC68_9BACL</name>
<organism evidence="8 9">
    <name type="scientific">Paenibacillus oryzae</name>
    <dbReference type="NCBI Taxonomy" id="1844972"/>
    <lineage>
        <taxon>Bacteria</taxon>
        <taxon>Bacillati</taxon>
        <taxon>Bacillota</taxon>
        <taxon>Bacilli</taxon>
        <taxon>Bacillales</taxon>
        <taxon>Paenibacillaceae</taxon>
        <taxon>Paenibacillus</taxon>
    </lineage>
</organism>
<evidence type="ECO:0000256" key="5">
    <source>
        <dbReference type="ARBA" id="ARBA00022989"/>
    </source>
</evidence>
<dbReference type="Pfam" id="PF03626">
    <property type="entry name" value="COX4_pro"/>
    <property type="match status" value="1"/>
</dbReference>
<dbReference type="EMBL" id="LYPA01000074">
    <property type="protein sequence ID" value="OBR63193.1"/>
    <property type="molecule type" value="Genomic_DNA"/>
</dbReference>
<comment type="subcellular location">
    <subcellularLocation>
        <location evidence="1">Cell membrane</location>
        <topology evidence="1">Multi-pass membrane protein</topology>
    </subcellularLocation>
</comment>
<dbReference type="GO" id="GO:0015990">
    <property type="term" value="P:electron transport coupled proton transport"/>
    <property type="evidence" value="ECO:0007669"/>
    <property type="project" value="TreeGrafter"/>
</dbReference>
<keyword evidence="5 7" id="KW-1133">Transmembrane helix</keyword>
<evidence type="ECO:0000256" key="7">
    <source>
        <dbReference type="SAM" id="Phobius"/>
    </source>
</evidence>
<evidence type="ECO:0000313" key="9">
    <source>
        <dbReference type="Proteomes" id="UP000092024"/>
    </source>
</evidence>
<dbReference type="GO" id="GO:0009319">
    <property type="term" value="C:cytochrome o ubiquinol oxidase complex"/>
    <property type="evidence" value="ECO:0007669"/>
    <property type="project" value="TreeGrafter"/>
</dbReference>
<sequence>MAANGSSPEQSGRRHKVEGPKKHIVAFVFSILLTFIAFATVIGGEINKDFIYIILLGTAVLQVFVQMAFWMHMKDRGHRFAIIGILSGVFIVFTCVIMAEYWVWW</sequence>
<dbReference type="OrthoDB" id="2989516at2"/>
<dbReference type="GO" id="GO:0015078">
    <property type="term" value="F:proton transmembrane transporter activity"/>
    <property type="evidence" value="ECO:0007669"/>
    <property type="project" value="TreeGrafter"/>
</dbReference>
<gene>
    <name evidence="8" type="ORF">A7K91_24870</name>
</gene>
<dbReference type="InterPro" id="IPR050968">
    <property type="entry name" value="Cytochrome_c_oxidase_bac_sub4"/>
</dbReference>